<evidence type="ECO:0000313" key="2">
    <source>
        <dbReference type="Proteomes" id="UP001314170"/>
    </source>
</evidence>
<proteinExistence type="predicted"/>
<protein>
    <submittedName>
        <fullName evidence="1">Uncharacterized protein</fullName>
    </submittedName>
</protein>
<reference evidence="1 2" key="1">
    <citation type="submission" date="2024-01" db="EMBL/GenBank/DDBJ databases">
        <authorList>
            <person name="Waweru B."/>
        </authorList>
    </citation>
    <scope>NUCLEOTIDE SEQUENCE [LARGE SCALE GENOMIC DNA]</scope>
</reference>
<organism evidence="1 2">
    <name type="scientific">Dovyalis caffra</name>
    <dbReference type="NCBI Taxonomy" id="77055"/>
    <lineage>
        <taxon>Eukaryota</taxon>
        <taxon>Viridiplantae</taxon>
        <taxon>Streptophyta</taxon>
        <taxon>Embryophyta</taxon>
        <taxon>Tracheophyta</taxon>
        <taxon>Spermatophyta</taxon>
        <taxon>Magnoliopsida</taxon>
        <taxon>eudicotyledons</taxon>
        <taxon>Gunneridae</taxon>
        <taxon>Pentapetalae</taxon>
        <taxon>rosids</taxon>
        <taxon>fabids</taxon>
        <taxon>Malpighiales</taxon>
        <taxon>Salicaceae</taxon>
        <taxon>Flacourtieae</taxon>
        <taxon>Dovyalis</taxon>
    </lineage>
</organism>
<name>A0AAV1RPN5_9ROSI</name>
<accession>A0AAV1RPN5</accession>
<dbReference type="EMBL" id="CAWUPB010001087">
    <property type="protein sequence ID" value="CAK7337502.1"/>
    <property type="molecule type" value="Genomic_DNA"/>
</dbReference>
<dbReference type="AlphaFoldDB" id="A0AAV1RPN5"/>
<keyword evidence="2" id="KW-1185">Reference proteome</keyword>
<dbReference type="Proteomes" id="UP001314170">
    <property type="component" value="Unassembled WGS sequence"/>
</dbReference>
<gene>
    <name evidence="1" type="ORF">DCAF_LOCUS12537</name>
</gene>
<evidence type="ECO:0000313" key="1">
    <source>
        <dbReference type="EMBL" id="CAK7337502.1"/>
    </source>
</evidence>
<sequence>MEGSLPLPVLLISFWSSHSDPLGGVFARRGWGLVLLLGMKILLGVASESASFLAAQIQQLANLLASQSDSSTVPYANVVSSNPYGPTKPWISDNRATDHITCNLGSMIDISLNPSTPPVQIPNGDCIPVSFLD</sequence>
<comment type="caution">
    <text evidence="1">The sequence shown here is derived from an EMBL/GenBank/DDBJ whole genome shotgun (WGS) entry which is preliminary data.</text>
</comment>